<protein>
    <submittedName>
        <fullName evidence="1">Uncharacterized protein</fullName>
    </submittedName>
</protein>
<sequence length="464" mass="51716">MVENEELDITVEAVEALGARRLAEILIEHADRDTGLHQALRLALASQSSGDQLAQTLCKEIQRIASDRQFYGYRESSSLAADLDRVREAIVRDLLPQRPLAAAELLGRFIQLDATVFDRSDDSDGLIGDVLKQAIGDFGAAWAAAPDRDRVQLAHKVFAILTKDSYGVHGGVVIAFKEALGPEGLDELERLIRDDLERCRTQSEEARTWPLTRGLQQIADARGDVDGFIAVHRLAGTERHALKDICERLIEAGRAAEALARVEQADVPAHRQWEIDDLRVRLLELLGRHEDAQAVRWWMFTGSLSEHTLRAYLAHLPDGEHDRVRATAVTLARQHREPHAALNLLISLDLDAAANLVLTRIGELNGDLYSRVRNAAQALEADHPLAAVLLYRSMADAVLARAQSTQYEHAVRDLAAAERLLPAVDDWLGHPPQDAYREQVVASHRQKRTFWDTMKAAGPNWKDR</sequence>
<comment type="caution">
    <text evidence="1">The sequence shown here is derived from an EMBL/GenBank/DDBJ whole genome shotgun (WGS) entry which is preliminary data.</text>
</comment>
<reference evidence="1 2" key="1">
    <citation type="submission" date="2019-07" db="EMBL/GenBank/DDBJ databases">
        <title>Genome sequencing of the stress-tolerant strain Azospirillum brasilense Az19.</title>
        <authorList>
            <person name="Maroniche G.A."/>
            <person name="Garcia J.E."/>
            <person name="Pagnussat L."/>
            <person name="Amenta M."/>
            <person name="Creus C.M."/>
        </authorList>
    </citation>
    <scope>NUCLEOTIDE SEQUENCE [LARGE SCALE GENOMIC DNA]</scope>
    <source>
        <strain evidence="1 2">Az19</strain>
    </source>
</reference>
<proteinExistence type="predicted"/>
<dbReference type="Pfam" id="PF21810">
    <property type="entry name" value="DUF6880"/>
    <property type="match status" value="1"/>
</dbReference>
<dbReference type="Proteomes" id="UP000325333">
    <property type="component" value="Unassembled WGS sequence"/>
</dbReference>
<organism evidence="1 2">
    <name type="scientific">Azospirillum argentinense</name>
    <dbReference type="NCBI Taxonomy" id="2970906"/>
    <lineage>
        <taxon>Bacteria</taxon>
        <taxon>Pseudomonadati</taxon>
        <taxon>Pseudomonadota</taxon>
        <taxon>Alphaproteobacteria</taxon>
        <taxon>Rhodospirillales</taxon>
        <taxon>Azospirillaceae</taxon>
        <taxon>Azospirillum</taxon>
    </lineage>
</organism>
<dbReference type="RefSeq" id="WP_149651324.1">
    <property type="nucleotide sequence ID" value="NZ_VEWN01000017.1"/>
</dbReference>
<gene>
    <name evidence="1" type="ORF">FH063_003077</name>
</gene>
<name>A0A5B0KP50_9PROT</name>
<evidence type="ECO:0000313" key="2">
    <source>
        <dbReference type="Proteomes" id="UP000325333"/>
    </source>
</evidence>
<accession>A0A5B0KP50</accession>
<dbReference type="EMBL" id="VEWN01000017">
    <property type="protein sequence ID" value="KAA1053158.1"/>
    <property type="molecule type" value="Genomic_DNA"/>
</dbReference>
<dbReference type="AlphaFoldDB" id="A0A5B0KP50"/>
<evidence type="ECO:0000313" key="1">
    <source>
        <dbReference type="EMBL" id="KAA1053158.1"/>
    </source>
</evidence>
<dbReference type="InterPro" id="IPR049245">
    <property type="entry name" value="DUF6880"/>
</dbReference>